<dbReference type="AlphaFoldDB" id="A0A383AY82"/>
<dbReference type="InterPro" id="IPR037401">
    <property type="entry name" value="SnoaL-like"/>
</dbReference>
<feature type="domain" description="SnoaL-like" evidence="1">
    <location>
        <begin position="9"/>
        <end position="134"/>
    </location>
</feature>
<name>A0A383AY82_9ZZZZ</name>
<reference evidence="2" key="1">
    <citation type="submission" date="2018-05" db="EMBL/GenBank/DDBJ databases">
        <authorList>
            <person name="Lanie J.A."/>
            <person name="Ng W.-L."/>
            <person name="Kazmierczak K.M."/>
            <person name="Andrzejewski T.M."/>
            <person name="Davidsen T.M."/>
            <person name="Wayne K.J."/>
            <person name="Tettelin H."/>
            <person name="Glass J.I."/>
            <person name="Rusch D."/>
            <person name="Podicherti R."/>
            <person name="Tsui H.-C.T."/>
            <person name="Winkler M.E."/>
        </authorList>
    </citation>
    <scope>NUCLEOTIDE SEQUENCE</scope>
</reference>
<evidence type="ECO:0000259" key="1">
    <source>
        <dbReference type="Pfam" id="PF13577"/>
    </source>
</evidence>
<proteinExistence type="predicted"/>
<dbReference type="EMBL" id="UINC01195776">
    <property type="protein sequence ID" value="SVE12500.1"/>
    <property type="molecule type" value="Genomic_DNA"/>
</dbReference>
<dbReference type="InterPro" id="IPR032710">
    <property type="entry name" value="NTF2-like_dom_sf"/>
</dbReference>
<feature type="non-terminal residue" evidence="2">
    <location>
        <position position="160"/>
    </location>
</feature>
<dbReference type="SUPFAM" id="SSF54427">
    <property type="entry name" value="NTF2-like"/>
    <property type="match status" value="1"/>
</dbReference>
<dbReference type="Gene3D" id="3.10.450.50">
    <property type="match status" value="1"/>
</dbReference>
<evidence type="ECO:0000313" key="2">
    <source>
        <dbReference type="EMBL" id="SVE12500.1"/>
    </source>
</evidence>
<accession>A0A383AY82</accession>
<dbReference type="CDD" id="cd00531">
    <property type="entry name" value="NTF2_like"/>
    <property type="match status" value="1"/>
</dbReference>
<gene>
    <name evidence="2" type="ORF">METZ01_LOCUS465354</name>
</gene>
<sequence>MDFDKKYIQEAADRMMIQDLLGRYAFAADYGRGKPESWAALFIEDGRFEIPEISMVVRGRSALTKFIEGLHRTVPGLHHVMSNFVIDVEGDRAQGKCELNEFMLRSEAIYNNLQAWYEDDYVRVDRRWYIEVRRVHLSDDTRSVASTGKVGEYFYDFFEM</sequence>
<protein>
    <recommendedName>
        <fullName evidence="1">SnoaL-like domain-containing protein</fullName>
    </recommendedName>
</protein>
<organism evidence="2">
    <name type="scientific">marine metagenome</name>
    <dbReference type="NCBI Taxonomy" id="408172"/>
    <lineage>
        <taxon>unclassified sequences</taxon>
        <taxon>metagenomes</taxon>
        <taxon>ecological metagenomes</taxon>
    </lineage>
</organism>
<dbReference type="Pfam" id="PF13577">
    <property type="entry name" value="SnoaL_4"/>
    <property type="match status" value="1"/>
</dbReference>